<proteinExistence type="predicted"/>
<protein>
    <submittedName>
        <fullName evidence="5">Putative oxoglutarate dehydrogenase</fullName>
    </submittedName>
</protein>
<dbReference type="Gene3D" id="3.40.50.11610">
    <property type="entry name" value="Multifunctional 2-oxoglutarate metabolism enzyme, C-terminal domain"/>
    <property type="match status" value="1"/>
</dbReference>
<dbReference type="AlphaFoldDB" id="A0A0F3NHV3"/>
<sequence>MEQYYPFPEEILAKELAKYPSAEVIWCQEEHFNMGGWDFVRPRIEKSMKLANLKGVVAYIGRAESASTAAGYARAHEEERKCFIDKVFA</sequence>
<evidence type="ECO:0000313" key="6">
    <source>
        <dbReference type="Proteomes" id="UP000033385"/>
    </source>
</evidence>
<evidence type="ECO:0000313" key="5">
    <source>
        <dbReference type="EMBL" id="KJV66484.1"/>
    </source>
</evidence>
<keyword evidence="2" id="KW-0560">Oxidoreductase</keyword>
<dbReference type="PATRIC" id="fig|1359153.3.peg.357"/>
<keyword evidence="3" id="KW-0786">Thiamine pyrophosphate</keyword>
<accession>A0A0F3NHV3</accession>
<evidence type="ECO:0000256" key="3">
    <source>
        <dbReference type="ARBA" id="ARBA00023052"/>
    </source>
</evidence>
<comment type="caution">
    <text evidence="5">The sequence shown here is derived from an EMBL/GenBank/DDBJ whole genome shotgun (WGS) entry which is preliminary data.</text>
</comment>
<dbReference type="PANTHER" id="PTHR23152">
    <property type="entry name" value="2-OXOGLUTARATE DEHYDROGENASE"/>
    <property type="match status" value="1"/>
</dbReference>
<feature type="domain" description="2-oxoglutarate dehydrogenase E1 component/KDG C-terminal" evidence="4">
    <location>
        <begin position="1"/>
        <end position="88"/>
    </location>
</feature>
<evidence type="ECO:0000259" key="4">
    <source>
        <dbReference type="Pfam" id="PF16870"/>
    </source>
</evidence>
<dbReference type="InterPro" id="IPR011603">
    <property type="entry name" value="2oxoglutarate_DH_E1"/>
</dbReference>
<comment type="cofactor">
    <cofactor evidence="1">
        <name>thiamine diphosphate</name>
        <dbReference type="ChEBI" id="CHEBI:58937"/>
    </cofactor>
</comment>
<dbReference type="GO" id="GO:0045252">
    <property type="term" value="C:oxoglutarate dehydrogenase complex"/>
    <property type="evidence" value="ECO:0007669"/>
    <property type="project" value="TreeGrafter"/>
</dbReference>
<dbReference type="InterPro" id="IPR042179">
    <property type="entry name" value="KGD_C_sf"/>
</dbReference>
<organism evidence="5 6">
    <name type="scientific">Anaplasma phagocytophilum str. ApNP</name>
    <dbReference type="NCBI Taxonomy" id="1359153"/>
    <lineage>
        <taxon>Bacteria</taxon>
        <taxon>Pseudomonadati</taxon>
        <taxon>Pseudomonadota</taxon>
        <taxon>Alphaproteobacteria</taxon>
        <taxon>Rickettsiales</taxon>
        <taxon>Anaplasmataceae</taxon>
        <taxon>Anaplasma</taxon>
        <taxon>phagocytophilum group</taxon>
    </lineage>
</organism>
<dbReference type="GO" id="GO:0030976">
    <property type="term" value="F:thiamine pyrophosphate binding"/>
    <property type="evidence" value="ECO:0007669"/>
    <property type="project" value="InterPro"/>
</dbReference>
<dbReference type="EMBL" id="LANW01000001">
    <property type="protein sequence ID" value="KJV66484.1"/>
    <property type="molecule type" value="Genomic_DNA"/>
</dbReference>
<evidence type="ECO:0000256" key="2">
    <source>
        <dbReference type="ARBA" id="ARBA00023002"/>
    </source>
</evidence>
<name>A0A0F3NHV3_ANAPH</name>
<dbReference type="InterPro" id="IPR031717">
    <property type="entry name" value="ODO-1/KGD_C"/>
</dbReference>
<dbReference type="GO" id="GO:0004591">
    <property type="term" value="F:oxoglutarate dehydrogenase (succinyl-transferring) activity"/>
    <property type="evidence" value="ECO:0007669"/>
    <property type="project" value="TreeGrafter"/>
</dbReference>
<dbReference type="GO" id="GO:0006099">
    <property type="term" value="P:tricarboxylic acid cycle"/>
    <property type="evidence" value="ECO:0007669"/>
    <property type="project" value="TreeGrafter"/>
</dbReference>
<gene>
    <name evidence="5" type="ORF">APHNP_0345</name>
</gene>
<evidence type="ECO:0000256" key="1">
    <source>
        <dbReference type="ARBA" id="ARBA00001964"/>
    </source>
</evidence>
<dbReference type="Pfam" id="PF16870">
    <property type="entry name" value="OxoGdeHyase_C"/>
    <property type="match status" value="1"/>
</dbReference>
<dbReference type="Proteomes" id="UP000033385">
    <property type="component" value="Unassembled WGS sequence"/>
</dbReference>
<reference evidence="5 6" key="1">
    <citation type="submission" date="2015-01" db="EMBL/GenBank/DDBJ databases">
        <title>Genome Sequencing of Rickettsiales.</title>
        <authorList>
            <person name="Daugherty S.C."/>
            <person name="Su Q."/>
            <person name="Abolude K."/>
            <person name="Beier-Sexton M."/>
            <person name="Carlyon J.A."/>
            <person name="Carter R."/>
            <person name="Day N.P."/>
            <person name="Dumler S.J."/>
            <person name="Dyachenko V."/>
            <person name="Godinez A."/>
            <person name="Kurtti T.J."/>
            <person name="Lichay M."/>
            <person name="Mullins K.E."/>
            <person name="Ott S."/>
            <person name="Pappas-Brown V."/>
            <person name="Paris D.H."/>
            <person name="Patel P."/>
            <person name="Richards A.L."/>
            <person name="Sadzewicz L."/>
            <person name="Sears K."/>
            <person name="Seidman D."/>
            <person name="Sengamalay N."/>
            <person name="Stenos J."/>
            <person name="Tallon L.J."/>
            <person name="Vincent G."/>
            <person name="Fraser C.M."/>
            <person name="Munderloh U."/>
            <person name="Dunning-Hotopp J.C."/>
        </authorList>
    </citation>
    <scope>NUCLEOTIDE SEQUENCE [LARGE SCALE GENOMIC DNA]</scope>
    <source>
        <strain evidence="5 6">ApNP</strain>
    </source>
</reference>
<dbReference type="PANTHER" id="PTHR23152:SF4">
    <property type="entry name" value="2-OXOADIPATE DEHYDROGENASE COMPLEX COMPONENT E1"/>
    <property type="match status" value="1"/>
</dbReference>